<comment type="caution">
    <text evidence="2">The sequence shown here is derived from an EMBL/GenBank/DDBJ whole genome shotgun (WGS) entry which is preliminary data.</text>
</comment>
<dbReference type="Pfam" id="PF01740">
    <property type="entry name" value="STAS"/>
    <property type="match status" value="1"/>
</dbReference>
<dbReference type="Gene3D" id="3.30.750.24">
    <property type="entry name" value="STAS domain"/>
    <property type="match status" value="1"/>
</dbReference>
<dbReference type="InterPro" id="IPR036513">
    <property type="entry name" value="STAS_dom_sf"/>
</dbReference>
<dbReference type="Proteomes" id="UP000248724">
    <property type="component" value="Unassembled WGS sequence"/>
</dbReference>
<dbReference type="SUPFAM" id="SSF52091">
    <property type="entry name" value="SpoIIaa-like"/>
    <property type="match status" value="1"/>
</dbReference>
<feature type="domain" description="STAS" evidence="1">
    <location>
        <begin position="16"/>
        <end position="115"/>
    </location>
</feature>
<organism evidence="2 3">
    <name type="scientific">Candidatus Aeolococcus gillhamiae</name>
    <dbReference type="NCBI Taxonomy" id="3127015"/>
    <lineage>
        <taxon>Bacteria</taxon>
        <taxon>Bacillati</taxon>
        <taxon>Candidatus Dormiibacterota</taxon>
        <taxon>Candidatus Dormibacteria</taxon>
        <taxon>Candidatus Aeolococcales</taxon>
        <taxon>Candidatus Aeolococcaceae</taxon>
        <taxon>Candidatus Aeolococcus</taxon>
    </lineage>
</organism>
<dbReference type="InterPro" id="IPR002645">
    <property type="entry name" value="STAS_dom"/>
</dbReference>
<gene>
    <name evidence="2" type="ORF">DLM65_14960</name>
</gene>
<dbReference type="AlphaFoldDB" id="A0A2W5YXR8"/>
<accession>A0A2W5YXR8</accession>
<dbReference type="CDD" id="cd07043">
    <property type="entry name" value="STAS_anti-anti-sigma_factors"/>
    <property type="match status" value="1"/>
</dbReference>
<reference evidence="2 3" key="1">
    <citation type="journal article" date="2017" name="Nature">
        <title>Atmospheric trace gases support primary production in Antarctic desert surface soil.</title>
        <authorList>
            <person name="Ji M."/>
            <person name="Greening C."/>
            <person name="Vanwonterghem I."/>
            <person name="Carere C.R."/>
            <person name="Bay S.K."/>
            <person name="Steen J.A."/>
            <person name="Montgomery K."/>
            <person name="Lines T."/>
            <person name="Beardall J."/>
            <person name="van Dorst J."/>
            <person name="Snape I."/>
            <person name="Stott M.B."/>
            <person name="Hugenholtz P."/>
            <person name="Ferrari B.C."/>
        </authorList>
    </citation>
    <scope>NUCLEOTIDE SEQUENCE [LARGE SCALE GENOMIC DNA]</scope>
    <source>
        <strain evidence="2">RRmetagenome_bin12</strain>
    </source>
</reference>
<name>A0A2W5YXR8_9BACT</name>
<protein>
    <recommendedName>
        <fullName evidence="1">STAS domain-containing protein</fullName>
    </recommendedName>
</protein>
<sequence length="120" mass="13557">MSVLRWGAAEVDEYWVAVEGELDDVTSQTLGDELGAFIKQGYRRLVVDLRRTVGIGSTGMRVLIDAMRTTEELGRDLVVRSPTREIYELGRVRHLAELLANVDDAVEEVEAIHRLDRLFS</sequence>
<evidence type="ECO:0000259" key="1">
    <source>
        <dbReference type="PROSITE" id="PS50801"/>
    </source>
</evidence>
<evidence type="ECO:0000313" key="2">
    <source>
        <dbReference type="EMBL" id="PZR77753.1"/>
    </source>
</evidence>
<dbReference type="PROSITE" id="PS50801">
    <property type="entry name" value="STAS"/>
    <property type="match status" value="1"/>
</dbReference>
<evidence type="ECO:0000313" key="3">
    <source>
        <dbReference type="Proteomes" id="UP000248724"/>
    </source>
</evidence>
<proteinExistence type="predicted"/>
<dbReference type="EMBL" id="QHBU01000283">
    <property type="protein sequence ID" value="PZR77753.1"/>
    <property type="molecule type" value="Genomic_DNA"/>
</dbReference>